<keyword evidence="2" id="KW-1185">Reference proteome</keyword>
<dbReference type="OrthoDB" id="10411582at2759"/>
<comment type="caution">
    <text evidence="1">The sequence shown here is derived from an EMBL/GenBank/DDBJ whole genome shotgun (WGS) entry which is preliminary data.</text>
</comment>
<evidence type="ECO:0000313" key="1">
    <source>
        <dbReference type="EMBL" id="RSH87129.1"/>
    </source>
</evidence>
<sequence>MASENSISASGQFTCTSCDTRYSVSITAEDETHLQSVAGLVGTCKKTDCRSWYVVTNPAFAERSVLSGLRRLLRDLPAEKRNKTSCVADTPETQSLVASLIDTQQLAADSPGRRPPILPIAAYVGQKREKKLSKSTVNNFKSVIQIGLETEEFGSEVLTVLPTLVAWNEQGLPVDCKKETAPAQVLELRWSPKHMGDAPMVSEDLPTDSCAAPVSVRLEADDEEYEFELFGQTSLGFDAARTQLQ</sequence>
<reference evidence="1 2" key="1">
    <citation type="submission" date="2018-11" db="EMBL/GenBank/DDBJ databases">
        <title>Genome sequence of Saitozyma podzolica DSM 27192.</title>
        <authorList>
            <person name="Aliyu H."/>
            <person name="Gorte O."/>
            <person name="Ochsenreither K."/>
        </authorList>
    </citation>
    <scope>NUCLEOTIDE SEQUENCE [LARGE SCALE GENOMIC DNA]</scope>
    <source>
        <strain evidence="1 2">DSM 27192</strain>
    </source>
</reference>
<dbReference type="Proteomes" id="UP000279259">
    <property type="component" value="Unassembled WGS sequence"/>
</dbReference>
<name>A0A427Y7S2_9TREE</name>
<proteinExistence type="predicted"/>
<organism evidence="1 2">
    <name type="scientific">Saitozyma podzolica</name>
    <dbReference type="NCBI Taxonomy" id="1890683"/>
    <lineage>
        <taxon>Eukaryota</taxon>
        <taxon>Fungi</taxon>
        <taxon>Dikarya</taxon>
        <taxon>Basidiomycota</taxon>
        <taxon>Agaricomycotina</taxon>
        <taxon>Tremellomycetes</taxon>
        <taxon>Tremellales</taxon>
        <taxon>Trimorphomycetaceae</taxon>
        <taxon>Saitozyma</taxon>
    </lineage>
</organism>
<dbReference type="AlphaFoldDB" id="A0A427Y7S2"/>
<accession>A0A427Y7S2</accession>
<protein>
    <submittedName>
        <fullName evidence="1">Uncharacterized protein</fullName>
    </submittedName>
</protein>
<evidence type="ECO:0000313" key="2">
    <source>
        <dbReference type="Proteomes" id="UP000279259"/>
    </source>
</evidence>
<dbReference type="EMBL" id="RSCD01000018">
    <property type="protein sequence ID" value="RSH87129.1"/>
    <property type="molecule type" value="Genomic_DNA"/>
</dbReference>
<gene>
    <name evidence="1" type="ORF">EHS25_003620</name>
</gene>